<dbReference type="EMBL" id="JAVDSD010000009">
    <property type="protein sequence ID" value="MDR6609054.1"/>
    <property type="molecule type" value="Genomic_DNA"/>
</dbReference>
<protein>
    <submittedName>
        <fullName evidence="1">RES domain-containing protein</fullName>
    </submittedName>
</protein>
<accession>A0ACC6JS40</accession>
<reference evidence="1" key="1">
    <citation type="submission" date="2023-07" db="EMBL/GenBank/DDBJ databases">
        <title>Sorghum-associated microbial communities from plants grown in Nebraska, USA.</title>
        <authorList>
            <person name="Schachtman D."/>
        </authorList>
    </citation>
    <scope>NUCLEOTIDE SEQUENCE</scope>
    <source>
        <strain evidence="1">BE46</strain>
    </source>
</reference>
<sequence length="152" mass="16784">MKAWRIAKAKRAKDLSGMGAAIEGGRWNDQDIPAVYMGLTPAICCLETFVHAGGEPAFPMKITCFELPDDPSLYFEPDPKALPEGWASLPADRPSMDFGTNWLKANEHLGLIVPSAVLALERNVVINPNHPAVGDIEVVDVFDFLYDPRMFR</sequence>
<proteinExistence type="predicted"/>
<comment type="caution">
    <text evidence="1">The sequence shown here is derived from an EMBL/GenBank/DDBJ whole genome shotgun (WGS) entry which is preliminary data.</text>
</comment>
<keyword evidence="2" id="KW-1185">Reference proteome</keyword>
<gene>
    <name evidence="1" type="ORF">J2X87_004151</name>
</gene>
<name>A0ACC6JS40_9PSED</name>
<dbReference type="Proteomes" id="UP001259420">
    <property type="component" value="Unassembled WGS sequence"/>
</dbReference>
<evidence type="ECO:0000313" key="1">
    <source>
        <dbReference type="EMBL" id="MDR6609054.1"/>
    </source>
</evidence>
<organism evidence="1 2">
    <name type="scientific">Pseudomonas synxantha</name>
    <dbReference type="NCBI Taxonomy" id="47883"/>
    <lineage>
        <taxon>Bacteria</taxon>
        <taxon>Pseudomonadati</taxon>
        <taxon>Pseudomonadota</taxon>
        <taxon>Gammaproteobacteria</taxon>
        <taxon>Pseudomonadales</taxon>
        <taxon>Pseudomonadaceae</taxon>
        <taxon>Pseudomonas</taxon>
    </lineage>
</organism>
<evidence type="ECO:0000313" key="2">
    <source>
        <dbReference type="Proteomes" id="UP001259420"/>
    </source>
</evidence>